<dbReference type="SMART" id="SM00490">
    <property type="entry name" value="HELICc"/>
    <property type="match status" value="1"/>
</dbReference>
<keyword evidence="2" id="KW-0378">Hydrolase</keyword>
<sequence>MSATTSLSFLPDLPVKEALPRLLTALQTNSRAVLEAPPGAGKTTLVPLALLEADWRAGGKIIMLEPRRLAARAAAQRMSDLLGEEVGQTVGYWVRMEHIVSQHTRIEVVTEGILTRLLQSDPALEGVAAIIFDEFHERSLQADVGLALALDAQAVLRPDLRILVMSATLDAASVANWLEAPVIKSEGCQFPVETHYLSPAEMASAGQRPAERLANLLPKSIRKALDQEPEGDVLVFLPGMGEMRRVAQALEGKLASTIDLHLLHGDLNLTQQLAAIRPAPTGRRKIVLATSIAETSLTIEGVKVVIDGGFARVPKFVPRIGLTTLATIPVSRAAADQRRGRAGRLGPGVCYRMWSSADQLQLADRQTPEICEADLTGLALELSIWGAQEATDLKWLDTPPAAALSLARDLLVRLEALDKAGKATAHGKALAALGLSPRLGHLVVRGHALGLGATACDVAALLSDRDILKPMQISFADPLPDLTLRLELLDGQSPPTPGYTVDGNTVRKIREQAQNLRQRIKTKRTSPNYGAIGLLTALAYPDRLAQRETSGRVRLISGQRATLQTELFGEAEFYAIAHLELGTRPRVLSAAPVTKEELLTHFSGQLERIEEVRWDAATEKVIARQITRMGALTLEESALPNPNQELVAEALLQALKEKGLERMPWSEEAQKTRERLAFLHQLSPDQWPDVSEEALEATMEEWLLPHLLGLRTLEQVAKLDFKEILLADLSWEQRQEMDRLAPSHLEVPSGSRIGLNYADASTPILAVRLQEVFGMLDTPRIGGGKVPVLMHLLSPASRPVQVTRDLRSFWTTGYFDVRKDLRGRYPKHFWPDDPLSAVPTRGTKKRPQP</sequence>
<dbReference type="PROSITE" id="PS51192">
    <property type="entry name" value="HELICASE_ATP_BIND_1"/>
    <property type="match status" value="1"/>
</dbReference>
<dbReference type="RefSeq" id="WP_149090765.1">
    <property type="nucleotide sequence ID" value="NZ_VKKY01000002.1"/>
</dbReference>
<evidence type="ECO:0000256" key="4">
    <source>
        <dbReference type="ARBA" id="ARBA00022840"/>
    </source>
</evidence>
<dbReference type="SMART" id="SM00487">
    <property type="entry name" value="DEXDc"/>
    <property type="match status" value="1"/>
</dbReference>
<keyword evidence="8" id="KW-1185">Reference proteome</keyword>
<accession>A0A5B6TEU2</accession>
<dbReference type="NCBIfam" id="TIGR01970">
    <property type="entry name" value="DEAH_box_HrpB"/>
    <property type="match status" value="1"/>
</dbReference>
<proteinExistence type="predicted"/>
<dbReference type="InterPro" id="IPR001650">
    <property type="entry name" value="Helicase_C-like"/>
</dbReference>
<dbReference type="InterPro" id="IPR013689">
    <property type="entry name" value="RNA_helicase_ATP-dep_HrpB_C"/>
</dbReference>
<dbReference type="Proteomes" id="UP000324133">
    <property type="component" value="Unassembled WGS sequence"/>
</dbReference>
<keyword evidence="4" id="KW-0067">ATP-binding</keyword>
<dbReference type="GO" id="GO:0005524">
    <property type="term" value="F:ATP binding"/>
    <property type="evidence" value="ECO:0007669"/>
    <property type="project" value="UniProtKB-KW"/>
</dbReference>
<evidence type="ECO:0000256" key="2">
    <source>
        <dbReference type="ARBA" id="ARBA00022801"/>
    </source>
</evidence>
<dbReference type="InterPro" id="IPR014001">
    <property type="entry name" value="Helicase_ATP-bd"/>
</dbReference>
<dbReference type="InterPro" id="IPR049614">
    <property type="entry name" value="HrpB_DEXH"/>
</dbReference>
<dbReference type="Gene3D" id="3.40.50.300">
    <property type="entry name" value="P-loop containing nucleotide triphosphate hydrolases"/>
    <property type="match status" value="2"/>
</dbReference>
<dbReference type="GO" id="GO:0004386">
    <property type="term" value="F:helicase activity"/>
    <property type="evidence" value="ECO:0007669"/>
    <property type="project" value="UniProtKB-KW"/>
</dbReference>
<evidence type="ECO:0000256" key="1">
    <source>
        <dbReference type="ARBA" id="ARBA00022741"/>
    </source>
</evidence>
<dbReference type="Pfam" id="PF08482">
    <property type="entry name" value="HrpB_C"/>
    <property type="match status" value="1"/>
</dbReference>
<dbReference type="InterPro" id="IPR007502">
    <property type="entry name" value="Helicase-assoc_dom"/>
</dbReference>
<dbReference type="CDD" id="cd18791">
    <property type="entry name" value="SF2_C_RHA"/>
    <property type="match status" value="1"/>
</dbReference>
<comment type="caution">
    <text evidence="7">The sequence shown here is derived from an EMBL/GenBank/DDBJ whole genome shotgun (WGS) entry which is preliminary data.</text>
</comment>
<dbReference type="PROSITE" id="PS51194">
    <property type="entry name" value="HELICASE_CTER"/>
    <property type="match status" value="1"/>
</dbReference>
<dbReference type="InterPro" id="IPR027417">
    <property type="entry name" value="P-loop_NTPase"/>
</dbReference>
<evidence type="ECO:0000313" key="8">
    <source>
        <dbReference type="Proteomes" id="UP000324133"/>
    </source>
</evidence>
<evidence type="ECO:0000259" key="6">
    <source>
        <dbReference type="PROSITE" id="PS51194"/>
    </source>
</evidence>
<dbReference type="Pfam" id="PF00271">
    <property type="entry name" value="Helicase_C"/>
    <property type="match status" value="1"/>
</dbReference>
<dbReference type="InterPro" id="IPR011545">
    <property type="entry name" value="DEAD/DEAH_box_helicase_dom"/>
</dbReference>
<dbReference type="SMART" id="SM00847">
    <property type="entry name" value="HA2"/>
    <property type="match status" value="1"/>
</dbReference>
<dbReference type="FunFam" id="3.40.50.300:FF:002125">
    <property type="entry name" value="ATP-dependent helicase HrpB"/>
    <property type="match status" value="1"/>
</dbReference>
<dbReference type="Pfam" id="PF00270">
    <property type="entry name" value="DEAD"/>
    <property type="match status" value="1"/>
</dbReference>
<dbReference type="GO" id="GO:0016787">
    <property type="term" value="F:hydrolase activity"/>
    <property type="evidence" value="ECO:0007669"/>
    <property type="project" value="UniProtKB-KW"/>
</dbReference>
<name>A0A5B6TEU2_9BACT</name>
<dbReference type="OrthoDB" id="9808833at2"/>
<reference evidence="7 8" key="1">
    <citation type="submission" date="2019-07" db="EMBL/GenBank/DDBJ databases">
        <title>Rufibacter sp. nov., isolated from lake sediment.</title>
        <authorList>
            <person name="Qu J.-H."/>
        </authorList>
    </citation>
    <scope>NUCLEOTIDE SEQUENCE [LARGE SCALE GENOMIC DNA]</scope>
    <source>
        <strain evidence="7 8">NBS58-1</strain>
    </source>
</reference>
<dbReference type="PANTHER" id="PTHR43519">
    <property type="entry name" value="ATP-DEPENDENT RNA HELICASE HRPB"/>
    <property type="match status" value="1"/>
</dbReference>
<dbReference type="Pfam" id="PF24473">
    <property type="entry name" value="CON_HrpB"/>
    <property type="match status" value="1"/>
</dbReference>
<dbReference type="PANTHER" id="PTHR43519:SF1">
    <property type="entry name" value="ATP-DEPENDENT RNA HELICASE HRPB"/>
    <property type="match status" value="1"/>
</dbReference>
<dbReference type="SUPFAM" id="SSF52540">
    <property type="entry name" value="P-loop containing nucleoside triphosphate hydrolases"/>
    <property type="match status" value="1"/>
</dbReference>
<dbReference type="PIRSF" id="PIRSF005496">
    <property type="entry name" value="ATP_hel_hrpB"/>
    <property type="match status" value="1"/>
</dbReference>
<dbReference type="EMBL" id="VKKY01000002">
    <property type="protein sequence ID" value="KAA3437702.1"/>
    <property type="molecule type" value="Genomic_DNA"/>
</dbReference>
<organism evidence="7 8">
    <name type="scientific">Rufibacter hautae</name>
    <dbReference type="NCBI Taxonomy" id="2595005"/>
    <lineage>
        <taxon>Bacteria</taxon>
        <taxon>Pseudomonadati</taxon>
        <taxon>Bacteroidota</taxon>
        <taxon>Cytophagia</taxon>
        <taxon>Cytophagales</taxon>
        <taxon>Hymenobacteraceae</taxon>
        <taxon>Rufibacter</taxon>
    </lineage>
</organism>
<protein>
    <submittedName>
        <fullName evidence="7">ATP-dependent helicase HrpB</fullName>
    </submittedName>
</protein>
<keyword evidence="1" id="KW-0547">Nucleotide-binding</keyword>
<evidence type="ECO:0000313" key="7">
    <source>
        <dbReference type="EMBL" id="KAA3437702.1"/>
    </source>
</evidence>
<evidence type="ECO:0000259" key="5">
    <source>
        <dbReference type="PROSITE" id="PS51192"/>
    </source>
</evidence>
<dbReference type="CDD" id="cd17990">
    <property type="entry name" value="DEXHc_HrpB"/>
    <property type="match status" value="1"/>
</dbReference>
<dbReference type="GO" id="GO:0003676">
    <property type="term" value="F:nucleic acid binding"/>
    <property type="evidence" value="ECO:0007669"/>
    <property type="project" value="InterPro"/>
</dbReference>
<dbReference type="InterPro" id="IPR010225">
    <property type="entry name" value="HrpB"/>
</dbReference>
<dbReference type="InterPro" id="IPR056329">
    <property type="entry name" value="CON_HrpB"/>
</dbReference>
<evidence type="ECO:0000256" key="3">
    <source>
        <dbReference type="ARBA" id="ARBA00022806"/>
    </source>
</evidence>
<dbReference type="AlphaFoldDB" id="A0A5B6TEU2"/>
<feature type="domain" description="Helicase C-terminal" evidence="6">
    <location>
        <begin position="220"/>
        <end position="386"/>
    </location>
</feature>
<dbReference type="Gene3D" id="1.20.120.1080">
    <property type="match status" value="1"/>
</dbReference>
<gene>
    <name evidence="7" type="primary">hrpB</name>
    <name evidence="7" type="ORF">FOA19_10380</name>
</gene>
<feature type="domain" description="Helicase ATP-binding" evidence="5">
    <location>
        <begin position="23"/>
        <end position="187"/>
    </location>
</feature>
<keyword evidence="3 7" id="KW-0347">Helicase</keyword>